<evidence type="ECO:0000313" key="2">
    <source>
        <dbReference type="Proteomes" id="UP000233398"/>
    </source>
</evidence>
<gene>
    <name evidence="1" type="ORF">CWD77_01445</name>
</gene>
<dbReference type="PANTHER" id="PTHR37466">
    <property type="entry name" value="SLR1628 PROTEIN"/>
    <property type="match status" value="1"/>
</dbReference>
<protein>
    <submittedName>
        <fullName evidence="1">DUF2237 domain-containing protein</fullName>
    </submittedName>
</protein>
<evidence type="ECO:0000313" key="1">
    <source>
        <dbReference type="EMBL" id="PKD44160.1"/>
    </source>
</evidence>
<dbReference type="Gene3D" id="3.30.56.110">
    <property type="entry name" value="Protein of unknown function DUF2237"/>
    <property type="match status" value="1"/>
</dbReference>
<dbReference type="PANTHER" id="PTHR37466:SF1">
    <property type="entry name" value="SLR1628 PROTEIN"/>
    <property type="match status" value="1"/>
</dbReference>
<dbReference type="EMBL" id="PISP01000001">
    <property type="protein sequence ID" value="PKD44160.1"/>
    <property type="molecule type" value="Genomic_DNA"/>
</dbReference>
<organism evidence="1 2">
    <name type="scientific">Rhodohalobacter barkolensis</name>
    <dbReference type="NCBI Taxonomy" id="2053187"/>
    <lineage>
        <taxon>Bacteria</taxon>
        <taxon>Pseudomonadati</taxon>
        <taxon>Balneolota</taxon>
        <taxon>Balneolia</taxon>
        <taxon>Balneolales</taxon>
        <taxon>Balneolaceae</taxon>
        <taxon>Rhodohalobacter</taxon>
    </lineage>
</organism>
<dbReference type="Proteomes" id="UP000233398">
    <property type="component" value="Unassembled WGS sequence"/>
</dbReference>
<dbReference type="RefSeq" id="WP_101071450.1">
    <property type="nucleotide sequence ID" value="NZ_PISP01000001.1"/>
</dbReference>
<accession>A0A2N0VIZ0</accession>
<name>A0A2N0VIZ0_9BACT</name>
<dbReference type="Pfam" id="PF09996">
    <property type="entry name" value="DUF2237"/>
    <property type="match status" value="1"/>
</dbReference>
<sequence length="123" mass="13736">MQKSAKNIFGQPLKECSKDPITGFYRDGCCHTGPQDSGRHLVCAIMTDEFLDFSMEMGNPLKTPMPLYSFPGLKAGDKWCLCALRWKEAYDAGIAPKVDLEATNEKVLSILSMEQLLQHAYTT</sequence>
<reference evidence="1 2" key="1">
    <citation type="submission" date="2017-11" db="EMBL/GenBank/DDBJ databases">
        <title>Rhodohalobacter 15182 sp. nov., isolated from a salt lake.</title>
        <authorList>
            <person name="Han S."/>
        </authorList>
    </citation>
    <scope>NUCLEOTIDE SEQUENCE [LARGE SCALE GENOMIC DNA]</scope>
    <source>
        <strain evidence="1 2">15182</strain>
    </source>
</reference>
<comment type="caution">
    <text evidence="1">The sequence shown here is derived from an EMBL/GenBank/DDBJ whole genome shotgun (WGS) entry which is preliminary data.</text>
</comment>
<proteinExistence type="predicted"/>
<dbReference type="AlphaFoldDB" id="A0A2N0VIZ0"/>
<dbReference type="InterPro" id="IPR018714">
    <property type="entry name" value="DUF2237"/>
</dbReference>
<keyword evidence="2" id="KW-1185">Reference proteome</keyword>
<dbReference type="OrthoDB" id="9792525at2"/>